<sequence length="42" mass="4614">MGMDYGDDSKQIVQSDNLLDYAKSNICSCERLFGNKIIGLSA</sequence>
<accession>A0A0F6AB34</accession>
<gene>
    <name evidence="1" type="ORF">N479_17565</name>
</gene>
<proteinExistence type="predicted"/>
<reference evidence="1 2" key="1">
    <citation type="journal article" date="2015" name="BMC Genomics">
        <title>Genome mining reveals unlocked bioactive potential of marine Gram-negative bacteria.</title>
        <authorList>
            <person name="Machado H."/>
            <person name="Sonnenschein E.C."/>
            <person name="Melchiorsen J."/>
            <person name="Gram L."/>
        </authorList>
    </citation>
    <scope>NUCLEOTIDE SEQUENCE [LARGE SCALE GENOMIC DNA]</scope>
    <source>
        <strain evidence="1 2">S4054</strain>
    </source>
</reference>
<dbReference type="PATRIC" id="fig|1129367.4.peg.3495"/>
<protein>
    <submittedName>
        <fullName evidence="1">Uncharacterized protein</fullName>
    </submittedName>
</protein>
<dbReference type="AlphaFoldDB" id="A0A0F6AB34"/>
<evidence type="ECO:0000313" key="1">
    <source>
        <dbReference type="EMBL" id="KKE82619.1"/>
    </source>
</evidence>
<name>A0A0F6AB34_9GAMM</name>
<organism evidence="1 2">
    <name type="scientific">Pseudoalteromonas luteoviolacea S4054</name>
    <dbReference type="NCBI Taxonomy" id="1129367"/>
    <lineage>
        <taxon>Bacteria</taxon>
        <taxon>Pseudomonadati</taxon>
        <taxon>Pseudomonadota</taxon>
        <taxon>Gammaproteobacteria</taxon>
        <taxon>Alteromonadales</taxon>
        <taxon>Pseudoalteromonadaceae</taxon>
        <taxon>Pseudoalteromonas</taxon>
    </lineage>
</organism>
<dbReference type="Proteomes" id="UP000033434">
    <property type="component" value="Unassembled WGS sequence"/>
</dbReference>
<dbReference type="EMBL" id="AUXW01000160">
    <property type="protein sequence ID" value="KKE82619.1"/>
    <property type="molecule type" value="Genomic_DNA"/>
</dbReference>
<evidence type="ECO:0000313" key="2">
    <source>
        <dbReference type="Proteomes" id="UP000033434"/>
    </source>
</evidence>
<comment type="caution">
    <text evidence="1">The sequence shown here is derived from an EMBL/GenBank/DDBJ whole genome shotgun (WGS) entry which is preliminary data.</text>
</comment>